<dbReference type="GeneID" id="71992330"/>
<reference evidence="2" key="1">
    <citation type="submission" date="2021-12" db="EMBL/GenBank/DDBJ databases">
        <authorList>
            <person name="Zaccaron A."/>
            <person name="Stergiopoulos I."/>
        </authorList>
    </citation>
    <scope>NUCLEOTIDE SEQUENCE</scope>
    <source>
        <strain evidence="2">Race5_Kim</strain>
    </source>
</reference>
<dbReference type="RefSeq" id="XP_047766835.1">
    <property type="nucleotide sequence ID" value="XM_047911600.1"/>
</dbReference>
<evidence type="ECO:0000313" key="2">
    <source>
        <dbReference type="EMBL" id="UJO22469.1"/>
    </source>
</evidence>
<gene>
    <name evidence="2" type="ORF">CLAFUR5_12452</name>
</gene>
<evidence type="ECO:0000313" key="3">
    <source>
        <dbReference type="Proteomes" id="UP000756132"/>
    </source>
</evidence>
<feature type="region of interest" description="Disordered" evidence="1">
    <location>
        <begin position="1"/>
        <end position="137"/>
    </location>
</feature>
<feature type="compositionally biased region" description="Acidic residues" evidence="1">
    <location>
        <begin position="102"/>
        <end position="126"/>
    </location>
</feature>
<organism evidence="2 3">
    <name type="scientific">Passalora fulva</name>
    <name type="common">Tomato leaf mold</name>
    <name type="synonym">Cladosporium fulvum</name>
    <dbReference type="NCBI Taxonomy" id="5499"/>
    <lineage>
        <taxon>Eukaryota</taxon>
        <taxon>Fungi</taxon>
        <taxon>Dikarya</taxon>
        <taxon>Ascomycota</taxon>
        <taxon>Pezizomycotina</taxon>
        <taxon>Dothideomycetes</taxon>
        <taxon>Dothideomycetidae</taxon>
        <taxon>Mycosphaerellales</taxon>
        <taxon>Mycosphaerellaceae</taxon>
        <taxon>Fulvia</taxon>
    </lineage>
</organism>
<dbReference type="EMBL" id="CP090172">
    <property type="protein sequence ID" value="UJO22469.1"/>
    <property type="molecule type" value="Genomic_DNA"/>
</dbReference>
<dbReference type="OMA" id="ANWSTYL"/>
<dbReference type="AlphaFoldDB" id="A0A9Q8PGZ4"/>
<dbReference type="Proteomes" id="UP000756132">
    <property type="component" value="Chromosome 10"/>
</dbReference>
<keyword evidence="3" id="KW-1185">Reference proteome</keyword>
<reference evidence="2" key="2">
    <citation type="journal article" date="2022" name="Microb. Genom.">
        <title>A chromosome-scale genome assembly of the tomato pathogen Cladosporium fulvum reveals a compartmentalized genome architecture and the presence of a dispensable chromosome.</title>
        <authorList>
            <person name="Zaccaron A.Z."/>
            <person name="Chen L.H."/>
            <person name="Samaras A."/>
            <person name="Stergiopoulos I."/>
        </authorList>
    </citation>
    <scope>NUCLEOTIDE SEQUENCE</scope>
    <source>
        <strain evidence="2">Race5_Kim</strain>
    </source>
</reference>
<protein>
    <submittedName>
        <fullName evidence="2">Uncharacterized protein</fullName>
    </submittedName>
</protein>
<dbReference type="OrthoDB" id="10417860at2759"/>
<accession>A0A9Q8PGZ4</accession>
<feature type="compositionally biased region" description="Basic and acidic residues" evidence="1">
    <location>
        <begin position="91"/>
        <end position="101"/>
    </location>
</feature>
<name>A0A9Q8PGZ4_PASFU</name>
<feature type="compositionally biased region" description="Polar residues" evidence="1">
    <location>
        <begin position="59"/>
        <end position="68"/>
    </location>
</feature>
<proteinExistence type="predicted"/>
<evidence type="ECO:0000256" key="1">
    <source>
        <dbReference type="SAM" id="MobiDB-lite"/>
    </source>
</evidence>
<sequence>MASQASQAVVTPVDEDCRSMSRYSDAASEFGRKLNLSGSSRADDMAAQTKAQAKKDSQRPSGSRTAALNPSGGSGRSAAESSRRQSARLAAAKDKGPAREGPEDEDDDSDDDEDDDDDDSDDDDPNPEPARGSAAARLAPRDYVLAMMAAFEPRNLSPTEFSDVARLPEPSHSYRELAEATARTIKTQDDLRRLLSAVPIDGAFWGEQVASKLKGRADRTFHAFRGAHHDAIQTIEDVQRICESITNIFRRPLLNRMHDDSKARLMVLLVYMLDRIVAEVDDPRASTGRAAAAYAGEQNEYNLYLRFATVQANWSTYLNTLRELEPIPGVRALFLQASATTYLRNTYTRLGQRYTSAPFPSESARAFFDRFRLFLRHLQLIP</sequence>
<dbReference type="KEGG" id="ffu:CLAFUR5_12452"/>